<evidence type="ECO:0000256" key="6">
    <source>
        <dbReference type="ARBA" id="ARBA00022989"/>
    </source>
</evidence>
<comment type="similarity">
    <text evidence="2 8">Belongs to the CorA metal ion transporter (MIT) (TC 1.A.35) family.</text>
</comment>
<keyword evidence="3 8" id="KW-0813">Transport</keyword>
<evidence type="ECO:0000256" key="5">
    <source>
        <dbReference type="ARBA" id="ARBA00022692"/>
    </source>
</evidence>
<accession>A0A4R3XV70</accession>
<dbReference type="GO" id="GO:0000287">
    <property type="term" value="F:magnesium ion binding"/>
    <property type="evidence" value="ECO:0007669"/>
    <property type="project" value="TreeGrafter"/>
</dbReference>
<dbReference type="GO" id="GO:0050897">
    <property type="term" value="F:cobalt ion binding"/>
    <property type="evidence" value="ECO:0007669"/>
    <property type="project" value="TreeGrafter"/>
</dbReference>
<evidence type="ECO:0000313" key="10">
    <source>
        <dbReference type="Proteomes" id="UP000295367"/>
    </source>
</evidence>
<protein>
    <recommendedName>
        <fullName evidence="8">Magnesium transport protein CorA</fullName>
    </recommendedName>
</protein>
<dbReference type="Gene3D" id="1.20.58.340">
    <property type="entry name" value="Magnesium transport protein CorA, transmembrane region"/>
    <property type="match status" value="2"/>
</dbReference>
<gene>
    <name evidence="8" type="primary">corA</name>
    <name evidence="9" type="ORF">EDC63_1181</name>
</gene>
<evidence type="ECO:0000256" key="2">
    <source>
        <dbReference type="ARBA" id="ARBA00009765"/>
    </source>
</evidence>
<comment type="function">
    <text evidence="8">Mediates influx of magnesium ions.</text>
</comment>
<keyword evidence="8" id="KW-0406">Ion transport</keyword>
<dbReference type="InterPro" id="IPR004488">
    <property type="entry name" value="Mg/Co-transport_prot_CorA"/>
</dbReference>
<feature type="transmembrane region" description="Helical" evidence="8">
    <location>
        <begin position="295"/>
        <end position="315"/>
    </location>
</feature>
<organism evidence="9 10">
    <name type="scientific">Sulfurirhabdus autotrophica</name>
    <dbReference type="NCBI Taxonomy" id="1706046"/>
    <lineage>
        <taxon>Bacteria</taxon>
        <taxon>Pseudomonadati</taxon>
        <taxon>Pseudomonadota</taxon>
        <taxon>Betaproteobacteria</taxon>
        <taxon>Nitrosomonadales</taxon>
        <taxon>Sulfuricellaceae</taxon>
        <taxon>Sulfurirhabdus</taxon>
    </lineage>
</organism>
<comment type="subcellular location">
    <subcellularLocation>
        <location evidence="1">Cell membrane</location>
        <topology evidence="1">Multi-pass membrane protein</topology>
    </subcellularLocation>
    <subcellularLocation>
        <location evidence="8">Membrane</location>
        <topology evidence="8">Multi-pass membrane protein</topology>
    </subcellularLocation>
</comment>
<dbReference type="Pfam" id="PF01544">
    <property type="entry name" value="CorA"/>
    <property type="match status" value="1"/>
</dbReference>
<evidence type="ECO:0000256" key="1">
    <source>
        <dbReference type="ARBA" id="ARBA00004651"/>
    </source>
</evidence>
<name>A0A4R3XV70_9PROT</name>
<keyword evidence="8" id="KW-0460">Magnesium</keyword>
<dbReference type="GO" id="GO:0005886">
    <property type="term" value="C:plasma membrane"/>
    <property type="evidence" value="ECO:0007669"/>
    <property type="project" value="UniProtKB-SubCell"/>
</dbReference>
<keyword evidence="7 8" id="KW-0472">Membrane</keyword>
<evidence type="ECO:0000256" key="4">
    <source>
        <dbReference type="ARBA" id="ARBA00022475"/>
    </source>
</evidence>
<dbReference type="SUPFAM" id="SSF143865">
    <property type="entry name" value="CorA soluble domain-like"/>
    <property type="match status" value="1"/>
</dbReference>
<proteinExistence type="inferred from homology"/>
<evidence type="ECO:0000256" key="7">
    <source>
        <dbReference type="ARBA" id="ARBA00023136"/>
    </source>
</evidence>
<comment type="caution">
    <text evidence="9">The sequence shown here is derived from an EMBL/GenBank/DDBJ whole genome shotgun (WGS) entry which is preliminary data.</text>
</comment>
<dbReference type="FunFam" id="1.20.58.340:FF:000012">
    <property type="entry name" value="Magnesium transport protein CorA"/>
    <property type="match status" value="1"/>
</dbReference>
<dbReference type="SUPFAM" id="SSF144083">
    <property type="entry name" value="Magnesium transport protein CorA, transmembrane region"/>
    <property type="match status" value="1"/>
</dbReference>
<dbReference type="GO" id="GO:0015087">
    <property type="term" value="F:cobalt ion transmembrane transporter activity"/>
    <property type="evidence" value="ECO:0007669"/>
    <property type="project" value="UniProtKB-UniRule"/>
</dbReference>
<keyword evidence="6 8" id="KW-1133">Transmembrane helix</keyword>
<feature type="transmembrane region" description="Helical" evidence="8">
    <location>
        <begin position="327"/>
        <end position="347"/>
    </location>
</feature>
<dbReference type="PANTHER" id="PTHR46494:SF1">
    <property type="entry name" value="CORA FAMILY METAL ION TRANSPORTER (EUROFUNG)"/>
    <property type="match status" value="1"/>
</dbReference>
<dbReference type="PANTHER" id="PTHR46494">
    <property type="entry name" value="CORA FAMILY METAL ION TRANSPORTER (EUROFUNG)"/>
    <property type="match status" value="1"/>
</dbReference>
<evidence type="ECO:0000313" key="9">
    <source>
        <dbReference type="EMBL" id="TCV82872.1"/>
    </source>
</evidence>
<dbReference type="OrthoDB" id="9803416at2"/>
<dbReference type="EMBL" id="SMCO01000018">
    <property type="protein sequence ID" value="TCV82872.1"/>
    <property type="molecule type" value="Genomic_DNA"/>
</dbReference>
<dbReference type="InterPro" id="IPR045863">
    <property type="entry name" value="CorA_TM1_TM2"/>
</dbReference>
<evidence type="ECO:0000256" key="8">
    <source>
        <dbReference type="RuleBase" id="RU362010"/>
    </source>
</evidence>
<dbReference type="RefSeq" id="WP_124946431.1">
    <property type="nucleotide sequence ID" value="NZ_BHVT01000035.1"/>
</dbReference>
<dbReference type="GO" id="GO:0015095">
    <property type="term" value="F:magnesium ion transmembrane transporter activity"/>
    <property type="evidence" value="ECO:0007669"/>
    <property type="project" value="UniProtKB-UniRule"/>
</dbReference>
<sequence length="353" mass="40952">MRPKKRAHKSGMSPGSLVYVGDKTAASDARIMLFDFDEHHVVEKPVHNIVDCLPFANAKSVTWINVDSVLLPGVLEAFGKVLNFHPLMLEDILHTDQRPKYEDYGDYIFFVLKMLDFDTIKNEITIEQLSLVLGENYLISFQERPGDSFEPLRERIRKSVGRIRKSRPDYTAYALMDLVVDGYFDVLEKIGDKIESVEAILASNPKTDTLRMIHELRRELIFLRKSVWPLREVIASMQRSESPLIHESTELFLRDLHDHVIRVADSIDTYRDMLSSMQDVYLSSISNRTNDIMKVLTLFSSIFLPLTFITGIFGMNFHNFPELEWRYGLQITFALMVLLGVGMYLYFRLKKWL</sequence>
<dbReference type="NCBIfam" id="TIGR00383">
    <property type="entry name" value="corA"/>
    <property type="match status" value="1"/>
</dbReference>
<dbReference type="Gene3D" id="3.30.460.20">
    <property type="entry name" value="CorA soluble domain-like"/>
    <property type="match status" value="1"/>
</dbReference>
<dbReference type="Proteomes" id="UP000295367">
    <property type="component" value="Unassembled WGS sequence"/>
</dbReference>
<evidence type="ECO:0000256" key="3">
    <source>
        <dbReference type="ARBA" id="ARBA00022448"/>
    </source>
</evidence>
<dbReference type="InterPro" id="IPR002523">
    <property type="entry name" value="MgTranspt_CorA/ZnTranspt_ZntB"/>
</dbReference>
<keyword evidence="4 8" id="KW-1003">Cell membrane</keyword>
<keyword evidence="10" id="KW-1185">Reference proteome</keyword>
<dbReference type="InterPro" id="IPR045861">
    <property type="entry name" value="CorA_cytoplasmic_dom"/>
</dbReference>
<reference evidence="9 10" key="1">
    <citation type="submission" date="2019-03" db="EMBL/GenBank/DDBJ databases">
        <title>Genomic Encyclopedia of Type Strains, Phase IV (KMG-IV): sequencing the most valuable type-strain genomes for metagenomic binning, comparative biology and taxonomic classification.</title>
        <authorList>
            <person name="Goeker M."/>
        </authorList>
    </citation>
    <scope>NUCLEOTIDE SEQUENCE [LARGE SCALE GENOMIC DNA]</scope>
    <source>
        <strain evidence="9 10">DSM 100309</strain>
    </source>
</reference>
<dbReference type="AlphaFoldDB" id="A0A4R3XV70"/>
<dbReference type="CDD" id="cd12828">
    <property type="entry name" value="TmCorA-like_1"/>
    <property type="match status" value="1"/>
</dbReference>
<keyword evidence="5 8" id="KW-0812">Transmembrane</keyword>